<gene>
    <name evidence="1" type="ORF">JMJ54_11170</name>
</gene>
<evidence type="ECO:0000313" key="2">
    <source>
        <dbReference type="Proteomes" id="UP000809431"/>
    </source>
</evidence>
<dbReference type="RefSeq" id="WP_203538643.1">
    <property type="nucleotide sequence ID" value="NZ_JAESND010000005.1"/>
</dbReference>
<accession>A0ABS2BLA4</accession>
<name>A0ABS2BLA4_9NEIS</name>
<organism evidence="1 2">
    <name type="scientific">Jeongeupia naejangsanensis</name>
    <dbReference type="NCBI Taxonomy" id="613195"/>
    <lineage>
        <taxon>Bacteria</taxon>
        <taxon>Pseudomonadati</taxon>
        <taxon>Pseudomonadota</taxon>
        <taxon>Betaproteobacteria</taxon>
        <taxon>Neisseriales</taxon>
        <taxon>Chitinibacteraceae</taxon>
        <taxon>Jeongeupia</taxon>
    </lineage>
</organism>
<dbReference type="Proteomes" id="UP000809431">
    <property type="component" value="Unassembled WGS sequence"/>
</dbReference>
<protein>
    <submittedName>
        <fullName evidence="1">Uncharacterized protein</fullName>
    </submittedName>
</protein>
<reference evidence="1 2" key="1">
    <citation type="submission" date="2021-01" db="EMBL/GenBank/DDBJ databases">
        <title>Draft Genome Sequence and Polyhydroxyalkanoate Biosynthetic Potential of Jeongeupia naejangsanensis Type Strain DSM 24253.</title>
        <authorList>
            <person name="Turrini P."/>
            <person name="Artuso I."/>
            <person name="Lugli G.A."/>
            <person name="Frangipani E."/>
            <person name="Ventura M."/>
            <person name="Visca P."/>
        </authorList>
    </citation>
    <scope>NUCLEOTIDE SEQUENCE [LARGE SCALE GENOMIC DNA]</scope>
    <source>
        <strain evidence="1 2">DSM 24253</strain>
    </source>
</reference>
<evidence type="ECO:0000313" key="1">
    <source>
        <dbReference type="EMBL" id="MBM3116394.1"/>
    </source>
</evidence>
<keyword evidence="2" id="KW-1185">Reference proteome</keyword>
<proteinExistence type="predicted"/>
<dbReference type="EMBL" id="JAESND010000005">
    <property type="protein sequence ID" value="MBM3116394.1"/>
    <property type="molecule type" value="Genomic_DNA"/>
</dbReference>
<comment type="caution">
    <text evidence="1">The sequence shown here is derived from an EMBL/GenBank/DDBJ whole genome shotgun (WGS) entry which is preliminary data.</text>
</comment>
<sequence>MPLAPADSEEARGGSVWVSSHTAGTIYQLLLTDQNHFVGKYCCIINDIRKLYRLGALATLNETQGGSLVFKGGHVEVADRKMFYTFWRALVQNGDVRGGSRQGASSHQSDDEQFEILFPNRWGNLLFGTRNGGTWFQTEAYGFTDKSWWNGSKDTIGHVSTTVQHYATKWTPKVATRQVGTCGYSTYTEKEGTQLRVPFGLCPNEPD</sequence>